<keyword evidence="3" id="KW-1185">Reference proteome</keyword>
<evidence type="ECO:0000256" key="1">
    <source>
        <dbReference type="SAM" id="MobiDB-lite"/>
    </source>
</evidence>
<proteinExistence type="predicted"/>
<accession>A8GLT7</accession>
<dbReference type="Proteomes" id="UP000006830">
    <property type="component" value="Chromosome"/>
</dbReference>
<name>A8GLT7_RICAH</name>
<feature type="region of interest" description="Disordered" evidence="1">
    <location>
        <begin position="1"/>
        <end position="21"/>
    </location>
</feature>
<dbReference type="AlphaFoldDB" id="A8GLT7"/>
<evidence type="ECO:0000313" key="3">
    <source>
        <dbReference type="Proteomes" id="UP000006830"/>
    </source>
</evidence>
<organism evidence="2 3">
    <name type="scientific">Rickettsia akari (strain Hartford)</name>
    <dbReference type="NCBI Taxonomy" id="293614"/>
    <lineage>
        <taxon>Bacteria</taxon>
        <taxon>Pseudomonadati</taxon>
        <taxon>Pseudomonadota</taxon>
        <taxon>Alphaproteobacteria</taxon>
        <taxon>Rickettsiales</taxon>
        <taxon>Rickettsiaceae</taxon>
        <taxon>Rickettsieae</taxon>
        <taxon>Rickettsia</taxon>
        <taxon>spotted fever group</taxon>
    </lineage>
</organism>
<dbReference type="RefSeq" id="WP_012013232.1">
    <property type="nucleotide sequence ID" value="NC_009881.1"/>
</dbReference>
<dbReference type="HOGENOM" id="CLU_1957881_0_0_5"/>
<evidence type="ECO:0000313" key="2">
    <source>
        <dbReference type="EMBL" id="ABV74362.1"/>
    </source>
</evidence>
<dbReference type="STRING" id="293614.A1C_00135"/>
<protein>
    <submittedName>
        <fullName evidence="2">Cell surface antigen-like protein Sca10</fullName>
    </submittedName>
</protein>
<reference evidence="2" key="1">
    <citation type="submission" date="2007-09" db="EMBL/GenBank/DDBJ databases">
        <title>Complete Genome Sequence of Rickettsia akari.</title>
        <authorList>
            <person name="Madan A."/>
            <person name="Fahey J."/>
            <person name="Helton E."/>
            <person name="Ketteman M."/>
            <person name="Madan A."/>
            <person name="Rodrigues S."/>
            <person name="Sanchez A."/>
            <person name="Whiting M."/>
            <person name="Dasch G."/>
            <person name="Eremeeva M."/>
        </authorList>
    </citation>
    <scope>NUCLEOTIDE SEQUENCE</scope>
    <source>
        <strain evidence="2">Hartford</strain>
    </source>
</reference>
<sequence>MRAAQAQREANERAEQQRLQAEYQQRQANEIRVAEEYVKKSEPQTLAEAINNTIVVYTKNTFVAGAQKEVIRDKSVLVMQNPEKHAVELAKELINNKAELNEVAKVANGDNIVVRKIKQEQFLLFVVN</sequence>
<dbReference type="KEGG" id="rak:A1C_00135"/>
<dbReference type="EMBL" id="CP000847">
    <property type="protein sequence ID" value="ABV74362.1"/>
    <property type="molecule type" value="Genomic_DNA"/>
</dbReference>
<gene>
    <name evidence="2" type="ordered locus">A1C_00135</name>
</gene>